<feature type="transmembrane region" description="Helical" evidence="1">
    <location>
        <begin position="252"/>
        <end position="285"/>
    </location>
</feature>
<dbReference type="InterPro" id="IPR030802">
    <property type="entry name" value="Permease_MalE"/>
</dbReference>
<sequence length="368" mass="38954">MKPGVRSDAGAAAVCPEGDWTLSHYVHLSRLIDTLSLNEACPVDLRQLGRLDTAGAALLVRALGRRRLIQAVEDCAELPAEQRDLLLTLSSVLEKEEGSVPDRRRQVPGLAAIVQLGRSVENGVRQSIGLLSFIGLLLVSACRAQAWRPAPLVNQIEQTGLRAIPIIVVLTFAVGTVVAFLGASVLVEFGATIYIVDLIGYAMLREFGVLLAAIVLAGRTASAFTVQLGSMKANEELDAMRAQGLDPVARLVVPRLIALVLVLPLLSFIATLAGLAGGAVVAVFVLDISLPQFLAMLNEIPPENYWVGLLKAPLFALVIAAIGCREGLKAGASAQSVGEHTTSSVVQSIFAVILLDAVAALFFMEVGW</sequence>
<dbReference type="EMBL" id="NFZW01000001">
    <property type="protein sequence ID" value="RFA39625.1"/>
    <property type="molecule type" value="Genomic_DNA"/>
</dbReference>
<dbReference type="GO" id="GO:0005548">
    <property type="term" value="F:phospholipid transporter activity"/>
    <property type="evidence" value="ECO:0007669"/>
    <property type="project" value="TreeGrafter"/>
</dbReference>
<gene>
    <name evidence="2" type="ORF">CAL65_00655</name>
</gene>
<dbReference type="Pfam" id="PF02405">
    <property type="entry name" value="MlaE"/>
    <property type="match status" value="1"/>
</dbReference>
<proteinExistence type="predicted"/>
<organism evidence="2 3">
    <name type="scientific">Alkalilimnicola ehrlichii</name>
    <dbReference type="NCBI Taxonomy" id="351052"/>
    <lineage>
        <taxon>Bacteria</taxon>
        <taxon>Pseudomonadati</taxon>
        <taxon>Pseudomonadota</taxon>
        <taxon>Gammaproteobacteria</taxon>
        <taxon>Chromatiales</taxon>
        <taxon>Ectothiorhodospiraceae</taxon>
        <taxon>Alkalilimnicola</taxon>
    </lineage>
</organism>
<feature type="transmembrane region" description="Helical" evidence="1">
    <location>
        <begin position="163"/>
        <end position="187"/>
    </location>
</feature>
<evidence type="ECO:0000256" key="1">
    <source>
        <dbReference type="SAM" id="Phobius"/>
    </source>
</evidence>
<keyword evidence="1" id="KW-0472">Membrane</keyword>
<feature type="transmembrane region" description="Helical" evidence="1">
    <location>
        <begin position="305"/>
        <end position="324"/>
    </location>
</feature>
<accession>A0A3E0X4K8</accession>
<dbReference type="PANTHER" id="PTHR30188:SF3">
    <property type="entry name" value="ABC TRANSPORTER PERMEASE"/>
    <property type="match status" value="1"/>
</dbReference>
<feature type="transmembrane region" description="Helical" evidence="1">
    <location>
        <begin position="345"/>
        <end position="364"/>
    </location>
</feature>
<keyword evidence="1" id="KW-1133">Transmembrane helix</keyword>
<name>A0A3E0X4K8_9GAMM</name>
<comment type="caution">
    <text evidence="2">The sequence shown here is derived from an EMBL/GenBank/DDBJ whole genome shotgun (WGS) entry which is preliminary data.</text>
</comment>
<reference evidence="3" key="1">
    <citation type="submission" date="2017-05" db="EMBL/GenBank/DDBJ databases">
        <authorList>
            <person name="Sharma S."/>
            <person name="Sidhu C."/>
            <person name="Pinnaka A.K."/>
        </authorList>
    </citation>
    <scope>NUCLEOTIDE SEQUENCE [LARGE SCALE GENOMIC DNA]</scope>
    <source>
        <strain evidence="3">AK93</strain>
    </source>
</reference>
<dbReference type="AlphaFoldDB" id="A0A3E0X4K8"/>
<dbReference type="Proteomes" id="UP000256763">
    <property type="component" value="Unassembled WGS sequence"/>
</dbReference>
<dbReference type="OrthoDB" id="9810518at2"/>
<dbReference type="GO" id="GO:0043190">
    <property type="term" value="C:ATP-binding cassette (ABC) transporter complex"/>
    <property type="evidence" value="ECO:0007669"/>
    <property type="project" value="InterPro"/>
</dbReference>
<keyword evidence="1" id="KW-0812">Transmembrane</keyword>
<dbReference type="PANTHER" id="PTHR30188">
    <property type="entry name" value="ABC TRANSPORTER PERMEASE PROTEIN-RELATED"/>
    <property type="match status" value="1"/>
</dbReference>
<evidence type="ECO:0000313" key="3">
    <source>
        <dbReference type="Proteomes" id="UP000256763"/>
    </source>
</evidence>
<protein>
    <submittedName>
        <fullName evidence="2">ABC transporter permease</fullName>
    </submittedName>
</protein>
<feature type="transmembrane region" description="Helical" evidence="1">
    <location>
        <begin position="207"/>
        <end position="231"/>
    </location>
</feature>
<keyword evidence="3" id="KW-1185">Reference proteome</keyword>
<evidence type="ECO:0000313" key="2">
    <source>
        <dbReference type="EMBL" id="RFA39625.1"/>
    </source>
</evidence>